<feature type="region of interest" description="Disordered" evidence="5">
    <location>
        <begin position="131"/>
        <end position="212"/>
    </location>
</feature>
<dbReference type="GO" id="GO:0004842">
    <property type="term" value="F:ubiquitin-protein transferase activity"/>
    <property type="evidence" value="ECO:0007669"/>
    <property type="project" value="InterPro"/>
</dbReference>
<dbReference type="eggNOG" id="KOG2660">
    <property type="taxonomic scope" value="Eukaryota"/>
</dbReference>
<evidence type="ECO:0000256" key="1">
    <source>
        <dbReference type="ARBA" id="ARBA00022723"/>
    </source>
</evidence>
<dbReference type="PANTHER" id="PTHR46293">
    <property type="entry name" value="E3 UBIQUITIN PROTEIN LIGASE DRIP1"/>
    <property type="match status" value="1"/>
</dbReference>
<accession>A0A0D9ZCX8</accession>
<feature type="compositionally biased region" description="Polar residues" evidence="5">
    <location>
        <begin position="307"/>
        <end position="319"/>
    </location>
</feature>
<feature type="compositionally biased region" description="Polar residues" evidence="5">
    <location>
        <begin position="144"/>
        <end position="154"/>
    </location>
</feature>
<dbReference type="GO" id="GO:0008270">
    <property type="term" value="F:zinc ion binding"/>
    <property type="evidence" value="ECO:0007669"/>
    <property type="project" value="UniProtKB-KW"/>
</dbReference>
<dbReference type="PANTHER" id="PTHR46293:SF17">
    <property type="entry name" value="RING-TYPE DOMAIN-CONTAINING PROTEIN"/>
    <property type="match status" value="1"/>
</dbReference>
<dbReference type="Gramene" id="OGLUM03G33320.1">
    <property type="protein sequence ID" value="OGLUM03G33320.1"/>
    <property type="gene ID" value="OGLUM03G33320"/>
</dbReference>
<feature type="compositionally biased region" description="Basic and acidic residues" evidence="5">
    <location>
        <begin position="291"/>
        <end position="306"/>
    </location>
</feature>
<dbReference type="STRING" id="40148.A0A0D9ZCX8"/>
<feature type="region of interest" description="Disordered" evidence="5">
    <location>
        <begin position="273"/>
        <end position="320"/>
    </location>
</feature>
<evidence type="ECO:0000313" key="7">
    <source>
        <dbReference type="EnsemblPlants" id="OGLUM03G33320.1"/>
    </source>
</evidence>
<reference evidence="7" key="2">
    <citation type="submission" date="2018-05" db="EMBL/GenBank/DDBJ databases">
        <title>OgluRS3 (Oryza glumaepatula Reference Sequence Version 3).</title>
        <authorList>
            <person name="Zhang J."/>
            <person name="Kudrna D."/>
            <person name="Lee S."/>
            <person name="Talag J."/>
            <person name="Welchert J."/>
            <person name="Wing R.A."/>
        </authorList>
    </citation>
    <scope>NUCLEOTIDE SEQUENCE [LARGE SCALE GENOMIC DNA]</scope>
</reference>
<evidence type="ECO:0000313" key="8">
    <source>
        <dbReference type="Proteomes" id="UP000026961"/>
    </source>
</evidence>
<dbReference type="CDD" id="cd16525">
    <property type="entry name" value="RING-HC_PCGF"/>
    <property type="match status" value="1"/>
</dbReference>
<dbReference type="Pfam" id="PF13923">
    <property type="entry name" value="zf-C3HC4_2"/>
    <property type="match status" value="1"/>
</dbReference>
<feature type="compositionally biased region" description="Basic and acidic residues" evidence="5">
    <location>
        <begin position="159"/>
        <end position="168"/>
    </location>
</feature>
<dbReference type="SMART" id="SM00184">
    <property type="entry name" value="RING"/>
    <property type="match status" value="1"/>
</dbReference>
<dbReference type="InterPro" id="IPR044807">
    <property type="entry name" value="DRIP1-like"/>
</dbReference>
<organism evidence="7">
    <name type="scientific">Oryza glumipatula</name>
    <dbReference type="NCBI Taxonomy" id="40148"/>
    <lineage>
        <taxon>Eukaryota</taxon>
        <taxon>Viridiplantae</taxon>
        <taxon>Streptophyta</taxon>
        <taxon>Embryophyta</taxon>
        <taxon>Tracheophyta</taxon>
        <taxon>Spermatophyta</taxon>
        <taxon>Magnoliopsida</taxon>
        <taxon>Liliopsida</taxon>
        <taxon>Poales</taxon>
        <taxon>Poaceae</taxon>
        <taxon>BOP clade</taxon>
        <taxon>Oryzoideae</taxon>
        <taxon>Oryzeae</taxon>
        <taxon>Oryzinae</taxon>
        <taxon>Oryza</taxon>
    </lineage>
</organism>
<evidence type="ECO:0000259" key="6">
    <source>
        <dbReference type="PROSITE" id="PS50089"/>
    </source>
</evidence>
<dbReference type="InterPro" id="IPR001841">
    <property type="entry name" value="Znf_RING"/>
</dbReference>
<dbReference type="EnsemblPlants" id="OGLUM03G33320.1">
    <property type="protein sequence ID" value="OGLUM03G33320.1"/>
    <property type="gene ID" value="OGLUM03G33320"/>
</dbReference>
<keyword evidence="8" id="KW-1185">Reference proteome</keyword>
<keyword evidence="3" id="KW-0862">Zinc</keyword>
<reference evidence="7" key="1">
    <citation type="submission" date="2015-04" db="UniProtKB">
        <authorList>
            <consortium name="EnsemblPlants"/>
        </authorList>
    </citation>
    <scope>IDENTIFICATION</scope>
</reference>
<protein>
    <recommendedName>
        <fullName evidence="6">RING-type domain-containing protein</fullName>
    </recommendedName>
</protein>
<dbReference type="Gene3D" id="3.30.40.10">
    <property type="entry name" value="Zinc/RING finger domain, C3HC4 (zinc finger)"/>
    <property type="match status" value="1"/>
</dbReference>
<evidence type="ECO:0000256" key="5">
    <source>
        <dbReference type="SAM" id="MobiDB-lite"/>
    </source>
</evidence>
<keyword evidence="2 4" id="KW-0863">Zinc-finger</keyword>
<dbReference type="InterPro" id="IPR013083">
    <property type="entry name" value="Znf_RING/FYVE/PHD"/>
</dbReference>
<evidence type="ECO:0000256" key="4">
    <source>
        <dbReference type="PROSITE-ProRule" id="PRU00175"/>
    </source>
</evidence>
<keyword evidence="1" id="KW-0479">Metal-binding</keyword>
<name>A0A0D9ZCX8_9ORYZ</name>
<proteinExistence type="predicted"/>
<sequence>MGAARGGVRRVRREALVACMTCPLCKGLLREATAITECLHTFCKECIMEKIDDEEVDHCPVCNIDLGCDPEEKLRPDHNVQDIRNKVFPLKVKKVGAPKAPTVTLPVKRKQRSLSSLVVDTPRVAVQTGLTGRRTKTARRTAVSHVNSPGNNGTIKLANKSEGRDHKTQKISAAQSAKMTKTGNKKKNNTDVEATIQSSSEDRKDDHTIDKEDLKKPLNSLVDTANRTKFFRSDPKGQAAKEDKIKNSIKLLAEDDTEDKLVVTGRKVMPCSNKLKVKEENNRSPSQSASSKDKTTSDYELRKGQHADSQQGQIGSTRTGALHDGITRPVWFLLVPSPDQKQDPKLPQLPTYYVRIKDGSLQTSLIQRYIMNKLDLASEDEVEITCHGEAISPSTTLQGLLELWLKSSPVEQVQASLGAQAKEFVMELGYRRPQRSPSS</sequence>
<feature type="domain" description="RING-type" evidence="6">
    <location>
        <begin position="22"/>
        <end position="63"/>
    </location>
</feature>
<dbReference type="Proteomes" id="UP000026961">
    <property type="component" value="Chromosome 3"/>
</dbReference>
<evidence type="ECO:0000256" key="3">
    <source>
        <dbReference type="ARBA" id="ARBA00022833"/>
    </source>
</evidence>
<dbReference type="PROSITE" id="PS50089">
    <property type="entry name" value="ZF_RING_2"/>
    <property type="match status" value="1"/>
</dbReference>
<feature type="compositionally biased region" description="Basic and acidic residues" evidence="5">
    <location>
        <begin position="200"/>
        <end position="212"/>
    </location>
</feature>
<dbReference type="InterPro" id="IPR017907">
    <property type="entry name" value="Znf_RING_CS"/>
</dbReference>
<dbReference type="PROSITE" id="PS00518">
    <property type="entry name" value="ZF_RING_1"/>
    <property type="match status" value="1"/>
</dbReference>
<dbReference type="HOGENOM" id="CLU_039235_1_0_1"/>
<dbReference type="SUPFAM" id="SSF57850">
    <property type="entry name" value="RING/U-box"/>
    <property type="match status" value="1"/>
</dbReference>
<dbReference type="AlphaFoldDB" id="A0A0D9ZCX8"/>
<evidence type="ECO:0000256" key="2">
    <source>
        <dbReference type="ARBA" id="ARBA00022771"/>
    </source>
</evidence>